<sequence>MELNKKQLVETLSRGRNSAKKLQNLLRQKLNDDGLVSVDDLVSEISQSFYCGLLVLNSCDSGELSRVPVSAHLSSACTGNTRRKTPAPNVKGRRGGYKRRKTMDSRMVVSDTIEDGYAWRKYGQKEIMNSNFPRCYFRCTHKQVHGCKALKQVQRFEDDSNMFHIMYFGQHTCQSPNTPSSPEGHDLDSKNFNHHHNLLNSPLTITNNHTAPCLKQEELSNKVSSPTSAQSSSSLDLLWKEILLNEYECFKNDISFDDIIC</sequence>
<dbReference type="InterPro" id="IPR036576">
    <property type="entry name" value="WRKY_dom_sf"/>
</dbReference>
<evidence type="ECO:0000256" key="1">
    <source>
        <dbReference type="ARBA" id="ARBA00004123"/>
    </source>
</evidence>
<comment type="subcellular location">
    <subcellularLocation>
        <location evidence="1">Nucleus</location>
    </subcellularLocation>
</comment>
<evidence type="ECO:0000256" key="3">
    <source>
        <dbReference type="ARBA" id="ARBA00023125"/>
    </source>
</evidence>
<dbReference type="GO" id="GO:0043565">
    <property type="term" value="F:sequence-specific DNA binding"/>
    <property type="evidence" value="ECO:0007669"/>
    <property type="project" value="InterPro"/>
</dbReference>
<evidence type="ECO:0000313" key="7">
    <source>
        <dbReference type="EMBL" id="KAD1391142.1"/>
    </source>
</evidence>
<name>A0A5N6LGF6_9ASTR</name>
<keyword evidence="4" id="KW-0804">Transcription</keyword>
<evidence type="ECO:0000256" key="4">
    <source>
        <dbReference type="ARBA" id="ARBA00023163"/>
    </source>
</evidence>
<keyword evidence="3" id="KW-0238">DNA-binding</keyword>
<dbReference type="EMBL" id="SZYD01000810">
    <property type="protein sequence ID" value="KAD1391142.1"/>
    <property type="molecule type" value="Genomic_DNA"/>
</dbReference>
<dbReference type="PROSITE" id="PS50811">
    <property type="entry name" value="WRKY"/>
    <property type="match status" value="1"/>
</dbReference>
<dbReference type="OrthoDB" id="2021064at2759"/>
<keyword evidence="5" id="KW-0539">Nucleus</keyword>
<keyword evidence="2" id="KW-0805">Transcription regulation</keyword>
<organism evidence="7 8">
    <name type="scientific">Mikania micrantha</name>
    <name type="common">bitter vine</name>
    <dbReference type="NCBI Taxonomy" id="192012"/>
    <lineage>
        <taxon>Eukaryota</taxon>
        <taxon>Viridiplantae</taxon>
        <taxon>Streptophyta</taxon>
        <taxon>Embryophyta</taxon>
        <taxon>Tracheophyta</taxon>
        <taxon>Spermatophyta</taxon>
        <taxon>Magnoliopsida</taxon>
        <taxon>eudicotyledons</taxon>
        <taxon>Gunneridae</taxon>
        <taxon>Pentapetalae</taxon>
        <taxon>asterids</taxon>
        <taxon>campanulids</taxon>
        <taxon>Asterales</taxon>
        <taxon>Asteraceae</taxon>
        <taxon>Asteroideae</taxon>
        <taxon>Heliantheae alliance</taxon>
        <taxon>Eupatorieae</taxon>
        <taxon>Mikania</taxon>
    </lineage>
</organism>
<dbReference type="GO" id="GO:0005634">
    <property type="term" value="C:nucleus"/>
    <property type="evidence" value="ECO:0007669"/>
    <property type="project" value="UniProtKB-SubCell"/>
</dbReference>
<dbReference type="InterPro" id="IPR044810">
    <property type="entry name" value="WRKY_plant"/>
</dbReference>
<dbReference type="SUPFAM" id="SSF118290">
    <property type="entry name" value="WRKY DNA-binding domain"/>
    <property type="match status" value="1"/>
</dbReference>
<protein>
    <recommendedName>
        <fullName evidence="6">WRKY domain-containing protein</fullName>
    </recommendedName>
</protein>
<comment type="caution">
    <text evidence="7">The sequence shown here is derived from an EMBL/GenBank/DDBJ whole genome shotgun (WGS) entry which is preliminary data.</text>
</comment>
<gene>
    <name evidence="7" type="ORF">E3N88_42889</name>
</gene>
<keyword evidence="8" id="KW-1185">Reference proteome</keyword>
<dbReference type="AlphaFoldDB" id="A0A5N6LGF6"/>
<dbReference type="Proteomes" id="UP000326396">
    <property type="component" value="Unassembled WGS sequence"/>
</dbReference>
<feature type="domain" description="WRKY" evidence="6">
    <location>
        <begin position="108"/>
        <end position="176"/>
    </location>
</feature>
<dbReference type="SMART" id="SM00774">
    <property type="entry name" value="WRKY"/>
    <property type="match status" value="1"/>
</dbReference>
<evidence type="ECO:0000256" key="5">
    <source>
        <dbReference type="ARBA" id="ARBA00023242"/>
    </source>
</evidence>
<dbReference type="Pfam" id="PF03106">
    <property type="entry name" value="WRKY"/>
    <property type="match status" value="1"/>
</dbReference>
<evidence type="ECO:0000256" key="2">
    <source>
        <dbReference type="ARBA" id="ARBA00023015"/>
    </source>
</evidence>
<evidence type="ECO:0000259" key="6">
    <source>
        <dbReference type="PROSITE" id="PS50811"/>
    </source>
</evidence>
<dbReference type="GO" id="GO:0003700">
    <property type="term" value="F:DNA-binding transcription factor activity"/>
    <property type="evidence" value="ECO:0007669"/>
    <property type="project" value="InterPro"/>
</dbReference>
<dbReference type="PANTHER" id="PTHR31282">
    <property type="entry name" value="WRKY TRANSCRIPTION FACTOR 21-RELATED"/>
    <property type="match status" value="1"/>
</dbReference>
<dbReference type="Gene3D" id="2.20.25.80">
    <property type="entry name" value="WRKY domain"/>
    <property type="match status" value="1"/>
</dbReference>
<reference evidence="7 8" key="1">
    <citation type="submission" date="2019-05" db="EMBL/GenBank/DDBJ databases">
        <title>Mikania micrantha, genome provides insights into the molecular mechanism of rapid growth.</title>
        <authorList>
            <person name="Liu B."/>
        </authorList>
    </citation>
    <scope>NUCLEOTIDE SEQUENCE [LARGE SCALE GENOMIC DNA]</scope>
    <source>
        <strain evidence="7">NLD-2019</strain>
        <tissue evidence="7">Leaf</tissue>
    </source>
</reference>
<dbReference type="InterPro" id="IPR003657">
    <property type="entry name" value="WRKY_dom"/>
</dbReference>
<evidence type="ECO:0000313" key="8">
    <source>
        <dbReference type="Proteomes" id="UP000326396"/>
    </source>
</evidence>
<accession>A0A5N6LGF6</accession>
<proteinExistence type="predicted"/>